<dbReference type="InterPro" id="IPR014722">
    <property type="entry name" value="Rib_uL2_dom2"/>
</dbReference>
<dbReference type="Pfam" id="PF23284">
    <property type="entry name" value="KOW2_Spt5"/>
    <property type="match status" value="1"/>
</dbReference>
<dbReference type="InterPro" id="IPR005824">
    <property type="entry name" value="KOW"/>
</dbReference>
<dbReference type="InterPro" id="IPR041973">
    <property type="entry name" value="KOW_Spt5_1"/>
</dbReference>
<feature type="compositionally biased region" description="Polar residues" evidence="10">
    <location>
        <begin position="905"/>
        <end position="924"/>
    </location>
</feature>
<dbReference type="GO" id="GO:0006357">
    <property type="term" value="P:regulation of transcription by RNA polymerase II"/>
    <property type="evidence" value="ECO:0007669"/>
    <property type="project" value="InterPro"/>
</dbReference>
<evidence type="ECO:0000256" key="5">
    <source>
        <dbReference type="ARBA" id="ARBA00023163"/>
    </source>
</evidence>
<feature type="domain" description="KOW" evidence="12">
    <location>
        <begin position="425"/>
        <end position="452"/>
    </location>
</feature>
<dbReference type="PANTHER" id="PTHR11125">
    <property type="entry name" value="SUPPRESSOR OF TY 5"/>
    <property type="match status" value="1"/>
</dbReference>
<feature type="domain" description="KOW" evidence="12">
    <location>
        <begin position="478"/>
        <end position="505"/>
    </location>
</feature>
<comment type="subunit">
    <text evidence="8">Component of the SPT4-SPT5 complex. Interacts with RNA polymerase II.</text>
</comment>
<dbReference type="FunFam" id="2.30.30.30:FF:000029">
    <property type="entry name" value="Transcription elongation factor SPT5"/>
    <property type="match status" value="1"/>
</dbReference>
<dbReference type="Proteomes" id="UP000398389">
    <property type="component" value="Unassembled WGS sequence"/>
</dbReference>
<proteinExistence type="inferred from homology"/>
<keyword evidence="5 9" id="KW-0804">Transcription</keyword>
<keyword evidence="6 9" id="KW-0539">Nucleus</keyword>
<dbReference type="CDD" id="cd06082">
    <property type="entry name" value="KOW_Spt5_2"/>
    <property type="match status" value="1"/>
</dbReference>
<feature type="region of interest" description="Disordered" evidence="10">
    <location>
        <begin position="662"/>
        <end position="701"/>
    </location>
</feature>
<dbReference type="Pfam" id="PF23290">
    <property type="entry name" value="KOW5_SPT5"/>
    <property type="match status" value="1"/>
</dbReference>
<sequence>MPRDDEQDNYDSDGEVQETLKKDKKRSHSDGEEEPEIKDDVNEDEEEDEEEDEDEEEEEEEEEIGPSRRKRPRREARNQFLDVEAEVDEDEEDYEEDEEGLLREDGFIQEDDHADYDEVSATDDRLHREVDRRREAIVEEDAEKLASEYKEKYGRSTASKYRGDTGNVPQHLLLPSVQDPNIWGIRCKPGKERELVRMILKKKINLQNTKSPLEIFSVFQRDGFMGYIYIEARKVTAVDHALKGLVNVYGSSKILVPIKEYTDLLRVNKSKEQELTPGTYVRIKRGKYQGDLAIVENLSENGLEARLKVVPRLDYGRTAALNADGKKRPNINSAKHRPPPRLFSELDAVQHDQRNLSKRGLKSFIYHNETYEDGFLIKDYKLTFLTTENVMPSLEELQRFNGASDEGIDLSTLSQTLKNDRSNVSFQTGDNVELFTGEQAGVQGRVMSIQGEIVTLKATTGPLRGQTFDAPASNLRKRFQIGEHVRVASGNYSGETGMVVDISKDNVTIVSDSSKKEITVFSRDLQDASDIGGSSNTSEDYELLNLVQLNAQTVGCIIRVDRDTLSVLTQEGAVKTVPTSSIIMKITNKRQFATDRDGQEIRVGDTVKEMYGEGRTGVILHIHRRFLFLQDRNTTENLGVFVASINSVTTVAVKGARVDVNKRNEFGQQQSHNPSYSFNRGGNNNGNNQRNGTGVPIKQGGRDRVIGKTVTIGAGSQYKGFKGIVKDATEDTARVELHARNKVVTVKKQQLLFSDAHGKLVSYTDFVVPAKLRHLTQPSRGGEQGGWAGGRTPAWNAGGGGGRTPGWADGGRTPAAGGGRTPGYRAGGATPNWNGSKTPSWGGSGSGHKTPAYGESGRYSSWGGNNDGGRTPAWNTGSRTPGYASSGRSSTWDAGSRTPAAGSSGAMSTWDANSSMNSNRNNDYGNDRARSWYDSSKGNGSHGGHGRGHSGADMTAPTPGASAATPHFAETPGAFSAPTPGVFQNDFDTAPTPGVFDAKTPGAAPTPAAWGSAHDAETPRFEPGTP</sequence>
<dbReference type="InterPro" id="IPR017071">
    <property type="entry name" value="TF_Spt5_eukaryote"/>
</dbReference>
<feature type="compositionally biased region" description="Acidic residues" evidence="10">
    <location>
        <begin position="31"/>
        <end position="64"/>
    </location>
</feature>
<dbReference type="RefSeq" id="XP_031852095.1">
    <property type="nucleotide sequence ID" value="XM_031996204.1"/>
</dbReference>
<dbReference type="Gene3D" id="3.30.70.940">
    <property type="entry name" value="NusG, N-terminal domain"/>
    <property type="match status" value="1"/>
</dbReference>
<evidence type="ECO:0000259" key="13">
    <source>
        <dbReference type="SMART" id="SM01104"/>
    </source>
</evidence>
<dbReference type="CDD" id="cd06085">
    <property type="entry name" value="KOW_Spt5_5"/>
    <property type="match status" value="1"/>
</dbReference>
<dbReference type="InterPro" id="IPR006645">
    <property type="entry name" value="NGN-like_dom"/>
</dbReference>
<dbReference type="InterPro" id="IPR036735">
    <property type="entry name" value="NGN_dom_sf"/>
</dbReference>
<dbReference type="CDD" id="cd06084">
    <property type="entry name" value="KOW_Spt5_4"/>
    <property type="match status" value="1"/>
</dbReference>
<feature type="compositionally biased region" description="Acidic residues" evidence="10">
    <location>
        <begin position="83"/>
        <end position="99"/>
    </location>
</feature>
<gene>
    <name evidence="14" type="ORF">SAPINGB_P001483</name>
</gene>
<dbReference type="PANTHER" id="PTHR11125:SF7">
    <property type="entry name" value="TRANSCRIPTION ELONGATION FACTOR SPT5"/>
    <property type="match status" value="1"/>
</dbReference>
<reference evidence="14 15" key="1">
    <citation type="submission" date="2019-09" db="EMBL/GenBank/DDBJ databases">
        <authorList>
            <person name="Brejova B."/>
        </authorList>
    </citation>
    <scope>NUCLEOTIDE SEQUENCE [LARGE SCALE GENOMIC DNA]</scope>
</reference>
<comment type="function">
    <text evidence="7 9">The SPT4-SPT5 complex mediates both activation and inhibition of transcription elongation, and plays a role in pre-mRNA processing. This complex seems to be important for the stability of the RNA polymerase II elongation machinery on the chromatin template but not for the inherent ability of this machinery to translocate down the gene.</text>
</comment>
<feature type="compositionally biased region" description="Polar residues" evidence="10">
    <location>
        <begin position="666"/>
        <end position="678"/>
    </location>
</feature>
<dbReference type="Pfam" id="PF03439">
    <property type="entry name" value="Spt5-NGN"/>
    <property type="match status" value="1"/>
</dbReference>
<dbReference type="SMART" id="SM01104">
    <property type="entry name" value="CTD"/>
    <property type="match status" value="1"/>
</dbReference>
<dbReference type="InterPro" id="IPR039659">
    <property type="entry name" value="SPT5"/>
</dbReference>
<feature type="compositionally biased region" description="Low complexity" evidence="10">
    <location>
        <begin position="679"/>
        <end position="694"/>
    </location>
</feature>
<dbReference type="InterPro" id="IPR041977">
    <property type="entry name" value="KOW_Spt5_4"/>
</dbReference>
<dbReference type="GO" id="GO:0032784">
    <property type="term" value="P:regulation of DNA-templated transcription elongation"/>
    <property type="evidence" value="ECO:0007669"/>
    <property type="project" value="InterPro"/>
</dbReference>
<evidence type="ECO:0000256" key="8">
    <source>
        <dbReference type="ARBA" id="ARBA00025870"/>
    </source>
</evidence>
<feature type="domain" description="KOW" evidence="12">
    <location>
        <begin position="703"/>
        <end position="731"/>
    </location>
</feature>
<organism evidence="14 15">
    <name type="scientific">Magnusiomyces paraingens</name>
    <dbReference type="NCBI Taxonomy" id="2606893"/>
    <lineage>
        <taxon>Eukaryota</taxon>
        <taxon>Fungi</taxon>
        <taxon>Dikarya</taxon>
        <taxon>Ascomycota</taxon>
        <taxon>Saccharomycotina</taxon>
        <taxon>Dipodascomycetes</taxon>
        <taxon>Dipodascales</taxon>
        <taxon>Dipodascaceae</taxon>
        <taxon>Magnusiomyces</taxon>
    </lineage>
</organism>
<evidence type="ECO:0000256" key="7">
    <source>
        <dbReference type="ARBA" id="ARBA00024691"/>
    </source>
</evidence>
<keyword evidence="4" id="KW-0507">mRNA processing</keyword>
<dbReference type="CDD" id="cd06081">
    <property type="entry name" value="KOW_Spt5_1"/>
    <property type="match status" value="1"/>
</dbReference>
<dbReference type="InterPro" id="IPR041975">
    <property type="entry name" value="KOW_Spt5_2"/>
</dbReference>
<protein>
    <recommendedName>
        <fullName evidence="3 9">Transcription elongation factor SPT5</fullName>
    </recommendedName>
</protein>
<feature type="domain" description="KOW" evidence="12">
    <location>
        <begin position="600"/>
        <end position="625"/>
    </location>
</feature>
<feature type="compositionally biased region" description="Low complexity" evidence="10">
    <location>
        <begin position="955"/>
        <end position="966"/>
    </location>
</feature>
<dbReference type="SUPFAM" id="SSF50104">
    <property type="entry name" value="Translation proteins SH3-like domain"/>
    <property type="match status" value="1"/>
</dbReference>
<dbReference type="InterPro" id="IPR008991">
    <property type="entry name" value="Translation_prot_SH3-like_sf"/>
</dbReference>
<dbReference type="Gene3D" id="2.30.30.30">
    <property type="match status" value="3"/>
</dbReference>
<dbReference type="PIRSF" id="PIRSF036945">
    <property type="entry name" value="Spt5"/>
    <property type="match status" value="1"/>
</dbReference>
<evidence type="ECO:0000256" key="10">
    <source>
        <dbReference type="SAM" id="MobiDB-lite"/>
    </source>
</evidence>
<dbReference type="InterPro" id="IPR022581">
    <property type="entry name" value="Spt5_N"/>
</dbReference>
<feature type="domain" description="KOW" evidence="12">
    <location>
        <begin position="274"/>
        <end position="301"/>
    </location>
</feature>
<dbReference type="GO" id="GO:0006368">
    <property type="term" value="P:transcription elongation by RNA polymerase II"/>
    <property type="evidence" value="ECO:0007669"/>
    <property type="project" value="TreeGrafter"/>
</dbReference>
<feature type="compositionally biased region" description="Low complexity" evidence="10">
    <location>
        <begin position="998"/>
        <end position="1013"/>
    </location>
</feature>
<evidence type="ECO:0000313" key="14">
    <source>
        <dbReference type="EMBL" id="VVT46978.1"/>
    </source>
</evidence>
<evidence type="ECO:0000256" key="2">
    <source>
        <dbReference type="ARBA" id="ARBA00006956"/>
    </source>
</evidence>
<feature type="region of interest" description="Disordered" evidence="10">
    <location>
        <begin position="796"/>
        <end position="1026"/>
    </location>
</feature>
<dbReference type="Pfam" id="PF23037">
    <property type="entry name" value="KOWx_SPT5"/>
    <property type="match status" value="1"/>
</dbReference>
<feature type="compositionally biased region" description="Acidic residues" evidence="10">
    <location>
        <begin position="1"/>
        <end position="16"/>
    </location>
</feature>
<dbReference type="InterPro" id="IPR039385">
    <property type="entry name" value="NGN_Euk"/>
</dbReference>
<evidence type="ECO:0000256" key="4">
    <source>
        <dbReference type="ARBA" id="ARBA00022664"/>
    </source>
</evidence>
<evidence type="ECO:0000259" key="11">
    <source>
        <dbReference type="SMART" id="SM00738"/>
    </source>
</evidence>
<dbReference type="GO" id="GO:0032044">
    <property type="term" value="C:DSIF complex"/>
    <property type="evidence" value="ECO:0007669"/>
    <property type="project" value="TreeGrafter"/>
</dbReference>
<evidence type="ECO:0000313" key="15">
    <source>
        <dbReference type="Proteomes" id="UP000398389"/>
    </source>
</evidence>
<dbReference type="Pfam" id="PF23291">
    <property type="entry name" value="KOW4_SPT5"/>
    <property type="match status" value="1"/>
</dbReference>
<dbReference type="InterPro" id="IPR057936">
    <property type="entry name" value="KOWx_Spt5"/>
</dbReference>
<dbReference type="FunFam" id="3.30.70.940:FF:000005">
    <property type="entry name" value="Transcription elongation factor SPT5"/>
    <property type="match status" value="1"/>
</dbReference>
<dbReference type="GeneID" id="43580304"/>
<dbReference type="SMART" id="SM00738">
    <property type="entry name" value="NGN"/>
    <property type="match status" value="1"/>
</dbReference>
<dbReference type="InterPro" id="IPR041976">
    <property type="entry name" value="KOW_Spt5_3"/>
</dbReference>
<accession>A0A5E8BC31</accession>
<evidence type="ECO:0000256" key="6">
    <source>
        <dbReference type="ARBA" id="ARBA00023242"/>
    </source>
</evidence>
<feature type="domain" description="Spt5 C-terminal" evidence="13">
    <location>
        <begin position="789"/>
        <end position="1007"/>
    </location>
</feature>
<dbReference type="Pfam" id="PF11942">
    <property type="entry name" value="Spt5_N"/>
    <property type="match status" value="1"/>
</dbReference>
<feature type="compositionally biased region" description="Low complexity" evidence="10">
    <location>
        <begin position="805"/>
        <end position="815"/>
    </location>
</feature>
<dbReference type="AlphaFoldDB" id="A0A5E8BC31"/>
<comment type="similarity">
    <text evidence="2 9">Belongs to the SPT5 family.</text>
</comment>
<evidence type="ECO:0000256" key="1">
    <source>
        <dbReference type="ARBA" id="ARBA00004123"/>
    </source>
</evidence>
<keyword evidence="15" id="KW-1185">Reference proteome</keyword>
<evidence type="ECO:0000256" key="9">
    <source>
        <dbReference type="PIRNR" id="PIRNR036945"/>
    </source>
</evidence>
<comment type="subcellular location">
    <subcellularLocation>
        <location evidence="1 9">Nucleus</location>
    </subcellularLocation>
</comment>
<dbReference type="InterPro" id="IPR024945">
    <property type="entry name" value="Spt5_C_dom"/>
</dbReference>
<dbReference type="EMBL" id="CABVLU010000001">
    <property type="protein sequence ID" value="VVT46978.1"/>
    <property type="molecule type" value="Genomic_DNA"/>
</dbReference>
<dbReference type="InterPro" id="IPR041978">
    <property type="entry name" value="KOW_Spt5_5"/>
</dbReference>
<evidence type="ECO:0000256" key="3">
    <source>
        <dbReference type="ARBA" id="ARBA00020181"/>
    </source>
</evidence>
<dbReference type="CDD" id="cd06083">
    <property type="entry name" value="KOW_Spt5_3"/>
    <property type="match status" value="1"/>
</dbReference>
<evidence type="ECO:0000259" key="12">
    <source>
        <dbReference type="SMART" id="SM00739"/>
    </source>
</evidence>
<feature type="region of interest" description="Disordered" evidence="10">
    <location>
        <begin position="1"/>
        <end position="102"/>
    </location>
</feature>
<dbReference type="InterPro" id="IPR005100">
    <property type="entry name" value="NGN-domain"/>
</dbReference>
<dbReference type="Pfam" id="PF23042">
    <property type="entry name" value="KOW1_SPT5"/>
    <property type="match status" value="1"/>
</dbReference>
<dbReference type="GO" id="GO:0006397">
    <property type="term" value="P:mRNA processing"/>
    <property type="evidence" value="ECO:0007669"/>
    <property type="project" value="UniProtKB-KW"/>
</dbReference>
<dbReference type="OrthoDB" id="28901at2759"/>
<dbReference type="SMART" id="SM00739">
    <property type="entry name" value="KOW"/>
    <property type="match status" value="5"/>
</dbReference>
<dbReference type="Pfam" id="PF12815">
    <property type="entry name" value="CTD"/>
    <property type="match status" value="1"/>
</dbReference>
<dbReference type="CDD" id="cd09888">
    <property type="entry name" value="NGN_Euk"/>
    <property type="match status" value="1"/>
</dbReference>
<dbReference type="GO" id="GO:0003729">
    <property type="term" value="F:mRNA binding"/>
    <property type="evidence" value="ECO:0007669"/>
    <property type="project" value="TreeGrafter"/>
</dbReference>
<feature type="compositionally biased region" description="Polar residues" evidence="10">
    <location>
        <begin position="831"/>
        <end position="841"/>
    </location>
</feature>
<name>A0A5E8BC31_9ASCO</name>
<feature type="domain" description="NusG-like N-terminal" evidence="11">
    <location>
        <begin position="179"/>
        <end position="268"/>
    </location>
</feature>